<dbReference type="InterPro" id="IPR001451">
    <property type="entry name" value="Hexapep"/>
</dbReference>
<organism evidence="1 2">
    <name type="scientific">Burkholderia territorii</name>
    <dbReference type="NCBI Taxonomy" id="1503055"/>
    <lineage>
        <taxon>Bacteria</taxon>
        <taxon>Pseudomonadati</taxon>
        <taxon>Pseudomonadota</taxon>
        <taxon>Betaproteobacteria</taxon>
        <taxon>Burkholderiales</taxon>
        <taxon>Burkholderiaceae</taxon>
        <taxon>Burkholderia</taxon>
        <taxon>Burkholderia cepacia complex</taxon>
    </lineage>
</organism>
<dbReference type="PANTHER" id="PTHR13061">
    <property type="entry name" value="DYNACTIN SUBUNIT P25"/>
    <property type="match status" value="1"/>
</dbReference>
<gene>
    <name evidence="1" type="ORF">WT27_00430</name>
</gene>
<dbReference type="Gene3D" id="2.160.10.10">
    <property type="entry name" value="Hexapeptide repeat proteins"/>
    <property type="match status" value="1"/>
</dbReference>
<keyword evidence="2" id="KW-1185">Reference proteome</keyword>
<dbReference type="Pfam" id="PF00132">
    <property type="entry name" value="Hexapep"/>
    <property type="match status" value="2"/>
</dbReference>
<dbReference type="EMBL" id="LPEQ01000081">
    <property type="protein sequence ID" value="KVV46239.1"/>
    <property type="molecule type" value="Genomic_DNA"/>
</dbReference>
<dbReference type="AlphaFoldDB" id="A0A105VEX0"/>
<sequence>MALFEFNGTRPRIDPSAYVHPSAVVIGDVTIGAGCYIGPHASLRGDFGAIVVEDGSNVQDGCVLHVGIGETCRLGVNSHVGHGAIVHGATLEPDTMIGMNAVVMDGATIGATTIVAACAFVKAGYDVPRGVLLAGVPGRVVRRLSDAEIDAKANGTRAYQQLAADCLRTMMQIGDA</sequence>
<dbReference type="RefSeq" id="WP_060106997.1">
    <property type="nucleotide sequence ID" value="NZ_LPEQ01000081.1"/>
</dbReference>
<dbReference type="SUPFAM" id="SSF51161">
    <property type="entry name" value="Trimeric LpxA-like enzymes"/>
    <property type="match status" value="1"/>
</dbReference>
<accession>A0A105VEX0</accession>
<evidence type="ECO:0000313" key="2">
    <source>
        <dbReference type="Proteomes" id="UP000062317"/>
    </source>
</evidence>
<reference evidence="1 2" key="1">
    <citation type="submission" date="2015-11" db="EMBL/GenBank/DDBJ databases">
        <title>Expanding the genomic diversity of Burkholderia species for the development of highly accurate diagnostics.</title>
        <authorList>
            <person name="Sahl J."/>
            <person name="Keim P."/>
            <person name="Wagner D."/>
        </authorList>
    </citation>
    <scope>NUCLEOTIDE SEQUENCE [LARGE SCALE GENOMIC DNA]</scope>
    <source>
        <strain evidence="1 2">MSMB1301WGS</strain>
    </source>
</reference>
<dbReference type="PANTHER" id="PTHR13061:SF29">
    <property type="entry name" value="GAMMA CARBONIC ANHYDRASE-LIKE 1, MITOCHONDRIAL-RELATED"/>
    <property type="match status" value="1"/>
</dbReference>
<protein>
    <submittedName>
        <fullName evidence="1">Phenylacetic acid degradation protein PaaY</fullName>
    </submittedName>
</protein>
<dbReference type="CDD" id="cd04745">
    <property type="entry name" value="LbH_paaY_like"/>
    <property type="match status" value="1"/>
</dbReference>
<proteinExistence type="predicted"/>
<dbReference type="Proteomes" id="UP000062317">
    <property type="component" value="Unassembled WGS sequence"/>
</dbReference>
<dbReference type="InterPro" id="IPR050484">
    <property type="entry name" value="Transf_Hexapept/Carb_Anhydrase"/>
</dbReference>
<name>A0A105VEX0_9BURK</name>
<dbReference type="InterPro" id="IPR011004">
    <property type="entry name" value="Trimer_LpxA-like_sf"/>
</dbReference>
<comment type="caution">
    <text evidence="1">The sequence shown here is derived from an EMBL/GenBank/DDBJ whole genome shotgun (WGS) entry which is preliminary data.</text>
</comment>
<evidence type="ECO:0000313" key="1">
    <source>
        <dbReference type="EMBL" id="KVV46239.1"/>
    </source>
</evidence>